<sequence length="109" mass="12730">MAERSFIQEAAQLLGSLMEDFQKKAIQSRDEIRFYECLAEVLRSLEKTKALDNRLLIALESFHKSVSFLIGLSSLKMDQPTYQKWRAYDAFHMEKVQPQLEIYGPIFPL</sequence>
<reference evidence="1 2" key="1">
    <citation type="submission" date="2015-01" db="EMBL/GenBank/DDBJ databases">
        <authorList>
            <person name="Pelicic Vladimir"/>
        </authorList>
    </citation>
    <scope>NUCLEOTIDE SEQUENCE [LARGE SCALE GENOMIC DNA]</scope>
    <source>
        <strain evidence="1 2">2908</strain>
    </source>
</reference>
<dbReference type="Proteomes" id="UP000183504">
    <property type="component" value="Unassembled WGS sequence"/>
</dbReference>
<dbReference type="RefSeq" id="WP_072074775.1">
    <property type="nucleotide sequence ID" value="NZ_CDMW01000001.1"/>
</dbReference>
<dbReference type="EMBL" id="CDMW01000001">
    <property type="protein sequence ID" value="CEL91411.1"/>
    <property type="molecule type" value="Genomic_DNA"/>
</dbReference>
<dbReference type="AlphaFoldDB" id="A0A0B7GP09"/>
<gene>
    <name evidence="1" type="ORF">SSV_2139</name>
</gene>
<organism evidence="1 2">
    <name type="scientific">Streptococcus sanguinis</name>
    <dbReference type="NCBI Taxonomy" id="1305"/>
    <lineage>
        <taxon>Bacteria</taxon>
        <taxon>Bacillati</taxon>
        <taxon>Bacillota</taxon>
        <taxon>Bacilli</taxon>
        <taxon>Lactobacillales</taxon>
        <taxon>Streptococcaceae</taxon>
        <taxon>Streptococcus</taxon>
    </lineage>
</organism>
<protein>
    <submittedName>
        <fullName evidence="1">Uncharacterized protein</fullName>
    </submittedName>
</protein>
<accession>A0A0B7GP09</accession>
<evidence type="ECO:0000313" key="1">
    <source>
        <dbReference type="EMBL" id="CEL91411.1"/>
    </source>
</evidence>
<evidence type="ECO:0000313" key="2">
    <source>
        <dbReference type="Proteomes" id="UP000183504"/>
    </source>
</evidence>
<proteinExistence type="predicted"/>
<name>A0A0B7GP09_STRSA</name>